<proteinExistence type="predicted"/>
<feature type="non-terminal residue" evidence="1">
    <location>
        <position position="1"/>
    </location>
</feature>
<dbReference type="AlphaFoldDB" id="X1U4M3"/>
<accession>X1U4M3</accession>
<organism evidence="1">
    <name type="scientific">marine sediment metagenome</name>
    <dbReference type="NCBI Taxonomy" id="412755"/>
    <lineage>
        <taxon>unclassified sequences</taxon>
        <taxon>metagenomes</taxon>
        <taxon>ecological metagenomes</taxon>
    </lineage>
</organism>
<protein>
    <submittedName>
        <fullName evidence="1">Uncharacterized protein</fullName>
    </submittedName>
</protein>
<evidence type="ECO:0000313" key="1">
    <source>
        <dbReference type="EMBL" id="GAJ12493.1"/>
    </source>
</evidence>
<name>X1U4M3_9ZZZZ</name>
<feature type="non-terminal residue" evidence="1">
    <location>
        <position position="260"/>
    </location>
</feature>
<dbReference type="EMBL" id="BARW01025795">
    <property type="protein sequence ID" value="GAJ12493.1"/>
    <property type="molecule type" value="Genomic_DNA"/>
</dbReference>
<reference evidence="1" key="1">
    <citation type="journal article" date="2014" name="Front. Microbiol.">
        <title>High frequency of phylogenetically diverse reductive dehalogenase-homologous genes in deep subseafloor sedimentary metagenomes.</title>
        <authorList>
            <person name="Kawai M."/>
            <person name="Futagami T."/>
            <person name="Toyoda A."/>
            <person name="Takaki Y."/>
            <person name="Nishi S."/>
            <person name="Hori S."/>
            <person name="Arai W."/>
            <person name="Tsubouchi T."/>
            <person name="Morono Y."/>
            <person name="Uchiyama I."/>
            <person name="Ito T."/>
            <person name="Fujiyama A."/>
            <person name="Inagaki F."/>
            <person name="Takami H."/>
        </authorList>
    </citation>
    <scope>NUCLEOTIDE SEQUENCE</scope>
    <source>
        <strain evidence="1">Expedition CK06-06</strain>
    </source>
</reference>
<comment type="caution">
    <text evidence="1">The sequence shown here is derived from an EMBL/GenBank/DDBJ whole genome shotgun (WGS) entry which is preliminary data.</text>
</comment>
<gene>
    <name evidence="1" type="ORF">S12H4_42192</name>
</gene>
<sequence>LLFFSFHPGTAKISSLSQVFLLGHGLKDLDEDNFADRVALQIIIPDNPTAYELALASDIASRANFESLVIDFSLVKRESEMGKWENLENPIFIGTRIKEIQKLAAKKKIILPNLTKEQGLIFLFSYKNKKGLLLTAGSQHSLLQTGRAFFLRWPYFWEIWGREEGATYFTLEKDLSCFLKNDGIVFDQISITEALYEFFPITSPHETVKRLRFNRGELKNLRIHIDFHEKNQQEKAFHALQELRHQHKRGQMTDILTYPG</sequence>